<organism evidence="1">
    <name type="scientific">Clostridioides difficile</name>
    <name type="common">Peptoclostridium difficile</name>
    <dbReference type="NCBI Taxonomy" id="1496"/>
    <lineage>
        <taxon>Bacteria</taxon>
        <taxon>Bacillati</taxon>
        <taxon>Bacillota</taxon>
        <taxon>Clostridia</taxon>
        <taxon>Peptostreptococcales</taxon>
        <taxon>Peptostreptococcaceae</taxon>
        <taxon>Clostridioides</taxon>
    </lineage>
</organism>
<dbReference type="EMBL" id="LK932517">
    <property type="protein sequence ID" value="CDS88089.1"/>
    <property type="molecule type" value="Genomic_DNA"/>
</dbReference>
<dbReference type="AlphaFoldDB" id="A0A069AFQ6"/>
<protein>
    <submittedName>
        <fullName evidence="1">Uncharacterized protein</fullName>
    </submittedName>
</protein>
<accession>A0A069AFQ6</accession>
<proteinExistence type="predicted"/>
<name>A0A069AFQ6_CLODI</name>
<dbReference type="EMBL" id="LK932994">
    <property type="protein sequence ID" value="CDT17035.1"/>
    <property type="molecule type" value="Genomic_DNA"/>
</dbReference>
<evidence type="ECO:0000313" key="2">
    <source>
        <dbReference type="EMBL" id="CDT17035.1"/>
    </source>
</evidence>
<evidence type="ECO:0000313" key="1">
    <source>
        <dbReference type="EMBL" id="CDS88089.1"/>
    </source>
</evidence>
<reference evidence="1" key="1">
    <citation type="submission" date="2014-07" db="EMBL/GenBank/DDBJ databases">
        <authorList>
            <person name="Monot Marc"/>
        </authorList>
    </citation>
    <scope>NUCLEOTIDE SEQUENCE</scope>
    <source>
        <strain evidence="2">7032989</strain>
    </source>
</reference>
<gene>
    <name evidence="2" type="ORF">BN1095_330377</name>
    <name evidence="1" type="ORF">BN1096_630188</name>
</gene>
<sequence>MSELKSYKNIGIIHKNIIPATPKSDNRKYRNTDNILLKNFVIIKYHLLYIKYIIDYNI</sequence>